<proteinExistence type="predicted"/>
<gene>
    <name evidence="2" type="ORF">GCM10025870_23140</name>
</gene>
<protein>
    <submittedName>
        <fullName evidence="2">Uncharacterized protein</fullName>
    </submittedName>
</protein>
<organism evidence="2 3">
    <name type="scientific">Agromyces marinus</name>
    <dbReference type="NCBI Taxonomy" id="1389020"/>
    <lineage>
        <taxon>Bacteria</taxon>
        <taxon>Bacillati</taxon>
        <taxon>Actinomycetota</taxon>
        <taxon>Actinomycetes</taxon>
        <taxon>Micrococcales</taxon>
        <taxon>Microbacteriaceae</taxon>
        <taxon>Agromyces</taxon>
    </lineage>
</organism>
<accession>A0ABM8H3E2</accession>
<reference evidence="3" key="1">
    <citation type="journal article" date="2019" name="Int. J. Syst. Evol. Microbiol.">
        <title>The Global Catalogue of Microorganisms (GCM) 10K type strain sequencing project: providing services to taxonomists for standard genome sequencing and annotation.</title>
        <authorList>
            <consortium name="The Broad Institute Genomics Platform"/>
            <consortium name="The Broad Institute Genome Sequencing Center for Infectious Disease"/>
            <person name="Wu L."/>
            <person name="Ma J."/>
        </authorList>
    </citation>
    <scope>NUCLEOTIDE SEQUENCE [LARGE SCALE GENOMIC DNA]</scope>
    <source>
        <strain evidence="3">NBRC 109019</strain>
    </source>
</reference>
<evidence type="ECO:0000256" key="1">
    <source>
        <dbReference type="SAM" id="MobiDB-lite"/>
    </source>
</evidence>
<dbReference type="EMBL" id="AP027734">
    <property type="protein sequence ID" value="BDZ55241.1"/>
    <property type="molecule type" value="Genomic_DNA"/>
</dbReference>
<evidence type="ECO:0000313" key="2">
    <source>
        <dbReference type="EMBL" id="BDZ55241.1"/>
    </source>
</evidence>
<name>A0ABM8H3E2_9MICO</name>
<feature type="region of interest" description="Disordered" evidence="1">
    <location>
        <begin position="98"/>
        <end position="132"/>
    </location>
</feature>
<keyword evidence="3" id="KW-1185">Reference proteome</keyword>
<dbReference type="Proteomes" id="UP001321477">
    <property type="component" value="Chromosome"/>
</dbReference>
<evidence type="ECO:0000313" key="3">
    <source>
        <dbReference type="Proteomes" id="UP001321477"/>
    </source>
</evidence>
<sequence>MQARRDLEVRAPGELGVGERVLDEVADARPGRDIRSIDVDAAHAHGARVGAEHADEQPHERGLARAVQADERVDLAGGDVEVDAVEAGSAAECAREGAGLEAGRAGHARVSITSSARSIASASVTRSSSAQR</sequence>